<accession>A0ACB9P9J2</accession>
<sequence>MATTWAWSTNKPEIKNEERNSTLRPSSFDFLSLQWRLRLYHKTPPNKNIGGGQGEWLSILVNPSLYRMHI</sequence>
<organism evidence="1 2">
    <name type="scientific">Bauhinia variegata</name>
    <name type="common">Purple orchid tree</name>
    <name type="synonym">Phanera variegata</name>
    <dbReference type="NCBI Taxonomy" id="167791"/>
    <lineage>
        <taxon>Eukaryota</taxon>
        <taxon>Viridiplantae</taxon>
        <taxon>Streptophyta</taxon>
        <taxon>Embryophyta</taxon>
        <taxon>Tracheophyta</taxon>
        <taxon>Spermatophyta</taxon>
        <taxon>Magnoliopsida</taxon>
        <taxon>eudicotyledons</taxon>
        <taxon>Gunneridae</taxon>
        <taxon>Pentapetalae</taxon>
        <taxon>rosids</taxon>
        <taxon>fabids</taxon>
        <taxon>Fabales</taxon>
        <taxon>Fabaceae</taxon>
        <taxon>Cercidoideae</taxon>
        <taxon>Cercideae</taxon>
        <taxon>Bauhiniinae</taxon>
        <taxon>Bauhinia</taxon>
    </lineage>
</organism>
<evidence type="ECO:0000313" key="1">
    <source>
        <dbReference type="EMBL" id="KAI4344687.1"/>
    </source>
</evidence>
<name>A0ACB9P9J2_BAUVA</name>
<reference evidence="1 2" key="1">
    <citation type="journal article" date="2022" name="DNA Res.">
        <title>Chromosomal-level genome assembly of the orchid tree Bauhinia variegata (Leguminosae; Cercidoideae) supports the allotetraploid origin hypothesis of Bauhinia.</title>
        <authorList>
            <person name="Zhong Y."/>
            <person name="Chen Y."/>
            <person name="Zheng D."/>
            <person name="Pang J."/>
            <person name="Liu Y."/>
            <person name="Luo S."/>
            <person name="Meng S."/>
            <person name="Qian L."/>
            <person name="Wei D."/>
            <person name="Dai S."/>
            <person name="Zhou R."/>
        </authorList>
    </citation>
    <scope>NUCLEOTIDE SEQUENCE [LARGE SCALE GENOMIC DNA]</scope>
    <source>
        <strain evidence="1">BV-YZ2020</strain>
    </source>
</reference>
<protein>
    <submittedName>
        <fullName evidence="1">Uncharacterized protein</fullName>
    </submittedName>
</protein>
<dbReference type="Proteomes" id="UP000828941">
    <property type="component" value="Chromosome 5"/>
</dbReference>
<keyword evidence="2" id="KW-1185">Reference proteome</keyword>
<gene>
    <name evidence="1" type="ORF">L6164_011885</name>
</gene>
<dbReference type="EMBL" id="CM039430">
    <property type="protein sequence ID" value="KAI4344687.1"/>
    <property type="molecule type" value="Genomic_DNA"/>
</dbReference>
<comment type="caution">
    <text evidence="1">The sequence shown here is derived from an EMBL/GenBank/DDBJ whole genome shotgun (WGS) entry which is preliminary data.</text>
</comment>
<proteinExistence type="predicted"/>
<evidence type="ECO:0000313" key="2">
    <source>
        <dbReference type="Proteomes" id="UP000828941"/>
    </source>
</evidence>